<dbReference type="Gramene" id="NC13G0025250.1">
    <property type="protein sequence ID" value="NC13G0025250.1:cds"/>
    <property type="gene ID" value="NC13G0025250"/>
</dbReference>
<sequence length="170" mass="17931">MLLKHLGSYIVWAAHDVEEDVAGLVEDGEPEIDRLKRGFFAGVREEEVLRLEVSVHHAGGMAGLDDADDGPDEPGGLALAVVSLLDDPVEELPAGAQLHHKVDEQRVLVGAHDGDDVGVVPEVAHYLHLPPDVLVILRADELPLGNGLAGELLASDLVDAEVGGAELSLT</sequence>
<gene>
    <name evidence="1" type="ORF">NYM_LOCUS9263</name>
</gene>
<name>A0A5K0Z1X1_9MAGN</name>
<protein>
    <submittedName>
        <fullName evidence="1">Uncharacterized protein</fullName>
    </submittedName>
</protein>
<accession>A0A5K0Z1X1</accession>
<reference evidence="1" key="1">
    <citation type="submission" date="2019-09" db="EMBL/GenBank/DDBJ databases">
        <authorList>
            <person name="Zhang L."/>
        </authorList>
    </citation>
    <scope>NUCLEOTIDE SEQUENCE</scope>
</reference>
<dbReference type="EMBL" id="LR721778">
    <property type="protein sequence ID" value="VVV83676.1"/>
    <property type="molecule type" value="Genomic_DNA"/>
</dbReference>
<proteinExistence type="predicted"/>
<organism evidence="1">
    <name type="scientific">Nymphaea colorata</name>
    <name type="common">pocket water lily</name>
    <dbReference type="NCBI Taxonomy" id="210225"/>
    <lineage>
        <taxon>Eukaryota</taxon>
        <taxon>Viridiplantae</taxon>
        <taxon>Streptophyta</taxon>
        <taxon>Embryophyta</taxon>
        <taxon>Tracheophyta</taxon>
        <taxon>Spermatophyta</taxon>
        <taxon>Magnoliopsida</taxon>
        <taxon>Nymphaeales</taxon>
        <taxon>Nymphaeaceae</taxon>
        <taxon>Nymphaea</taxon>
    </lineage>
</organism>
<evidence type="ECO:0000313" key="1">
    <source>
        <dbReference type="EMBL" id="VVV83676.1"/>
    </source>
</evidence>
<dbReference type="AlphaFoldDB" id="A0A5K0Z1X1"/>